<evidence type="ECO:0000256" key="2">
    <source>
        <dbReference type="ARBA" id="ARBA00006727"/>
    </source>
</evidence>
<feature type="transmembrane region" description="Helical" evidence="3">
    <location>
        <begin position="388"/>
        <end position="409"/>
    </location>
</feature>
<dbReference type="VEuPathDB" id="FungiDB:BD410DRAFT_788844"/>
<sequence>MEQLAGTFLVEAIVWGFPNSFGVFLSAYLQDPKLSSQSHASTLLPLIGTLSSGIMYCSGPAIYPFTSRYPRHRRTLLWVGALLCWASLFVASYTSKVSALVLLQGVLYAIGGSLLYAPCMSFMSEWFVRKRGLASGIIFAGTSFGGLILPLIFPRLISRYGPSKALRILSVAFLCLILPTVPFLRPRLPQARVQGPRSRGSNKSWLKDRSFLLVIFANTLQGLAYFVPIVWLPTFAHELNLSDTDSSLALSLMNGFSFVSRLAMGALGDKFDPWLLALGTTVLTSMATFLLWGVLSRSFAGLITFGIAYGFLAGGWSSLFTSFVRPLAEDDPLLSTSLLGILMLSRGLGNVLSTPISSALSQARSGSTSTTSRPRMGFDVAGGRYEGMILYVGTCFAASGIIALLGWGLQTRRPVSSRR</sequence>
<keyword evidence="3" id="KW-0812">Transmembrane</keyword>
<feature type="transmembrane region" description="Helical" evidence="3">
    <location>
        <begin position="211"/>
        <end position="236"/>
    </location>
</feature>
<comment type="subcellular location">
    <subcellularLocation>
        <location evidence="1">Membrane</location>
        <topology evidence="1">Multi-pass membrane protein</topology>
    </subcellularLocation>
</comment>
<protein>
    <submittedName>
        <fullName evidence="5">MFS general substrate transporter</fullName>
    </submittedName>
</protein>
<dbReference type="PANTHER" id="PTHR11360">
    <property type="entry name" value="MONOCARBOXYLATE TRANSPORTER"/>
    <property type="match status" value="1"/>
</dbReference>
<feature type="transmembrane region" description="Helical" evidence="3">
    <location>
        <begin position="165"/>
        <end position="184"/>
    </location>
</feature>
<evidence type="ECO:0000256" key="3">
    <source>
        <dbReference type="SAM" id="Phobius"/>
    </source>
</evidence>
<organism evidence="5 6">
    <name type="scientific">Rickenella mellea</name>
    <dbReference type="NCBI Taxonomy" id="50990"/>
    <lineage>
        <taxon>Eukaryota</taxon>
        <taxon>Fungi</taxon>
        <taxon>Dikarya</taxon>
        <taxon>Basidiomycota</taxon>
        <taxon>Agaricomycotina</taxon>
        <taxon>Agaricomycetes</taxon>
        <taxon>Hymenochaetales</taxon>
        <taxon>Rickenellaceae</taxon>
        <taxon>Rickenella</taxon>
    </lineage>
</organism>
<name>A0A4Y7Q434_9AGAM</name>
<evidence type="ECO:0000256" key="1">
    <source>
        <dbReference type="ARBA" id="ARBA00004141"/>
    </source>
</evidence>
<feature type="transmembrane region" description="Helical" evidence="3">
    <location>
        <begin position="75"/>
        <end position="93"/>
    </location>
</feature>
<feature type="transmembrane region" description="Helical" evidence="3">
    <location>
        <begin position="99"/>
        <end position="120"/>
    </location>
</feature>
<keyword evidence="3" id="KW-0472">Membrane</keyword>
<gene>
    <name evidence="5" type="ORF">BD410DRAFT_788844</name>
</gene>
<feature type="transmembrane region" description="Helical" evidence="3">
    <location>
        <begin position="12"/>
        <end position="30"/>
    </location>
</feature>
<dbReference type="InterPro" id="IPR020846">
    <property type="entry name" value="MFS_dom"/>
</dbReference>
<dbReference type="Pfam" id="PF07690">
    <property type="entry name" value="MFS_1"/>
    <property type="match status" value="1"/>
</dbReference>
<dbReference type="EMBL" id="ML170176">
    <property type="protein sequence ID" value="TDL22145.1"/>
    <property type="molecule type" value="Genomic_DNA"/>
</dbReference>
<accession>A0A4Y7Q434</accession>
<feature type="transmembrane region" description="Helical" evidence="3">
    <location>
        <begin position="132"/>
        <end position="153"/>
    </location>
</feature>
<dbReference type="Proteomes" id="UP000294933">
    <property type="component" value="Unassembled WGS sequence"/>
</dbReference>
<evidence type="ECO:0000259" key="4">
    <source>
        <dbReference type="PROSITE" id="PS50850"/>
    </source>
</evidence>
<reference evidence="5 6" key="1">
    <citation type="submission" date="2018-06" db="EMBL/GenBank/DDBJ databases">
        <title>A transcriptomic atlas of mushroom development highlights an independent origin of complex multicellularity.</title>
        <authorList>
            <consortium name="DOE Joint Genome Institute"/>
            <person name="Krizsan K."/>
            <person name="Almasi E."/>
            <person name="Merenyi Z."/>
            <person name="Sahu N."/>
            <person name="Viragh M."/>
            <person name="Koszo T."/>
            <person name="Mondo S."/>
            <person name="Kiss B."/>
            <person name="Balint B."/>
            <person name="Kues U."/>
            <person name="Barry K."/>
            <person name="Hegedus J.C."/>
            <person name="Henrissat B."/>
            <person name="Johnson J."/>
            <person name="Lipzen A."/>
            <person name="Ohm R."/>
            <person name="Nagy I."/>
            <person name="Pangilinan J."/>
            <person name="Yan J."/>
            <person name="Xiong Y."/>
            <person name="Grigoriev I.V."/>
            <person name="Hibbett D.S."/>
            <person name="Nagy L.G."/>
        </authorList>
    </citation>
    <scope>NUCLEOTIDE SEQUENCE [LARGE SCALE GENOMIC DNA]</scope>
    <source>
        <strain evidence="5 6">SZMC22713</strain>
    </source>
</reference>
<evidence type="ECO:0000313" key="6">
    <source>
        <dbReference type="Proteomes" id="UP000294933"/>
    </source>
</evidence>
<proteinExistence type="inferred from homology"/>
<dbReference type="STRING" id="50990.A0A4Y7Q434"/>
<keyword evidence="6" id="KW-1185">Reference proteome</keyword>
<dbReference type="PROSITE" id="PS50850">
    <property type="entry name" value="MFS"/>
    <property type="match status" value="1"/>
</dbReference>
<comment type="similarity">
    <text evidence="2">Belongs to the major facilitator superfamily. Monocarboxylate porter (TC 2.A.1.13) family.</text>
</comment>
<keyword evidence="3" id="KW-1133">Transmembrane helix</keyword>
<dbReference type="InterPro" id="IPR050327">
    <property type="entry name" value="Proton-linked_MCT"/>
</dbReference>
<dbReference type="GO" id="GO:0022857">
    <property type="term" value="F:transmembrane transporter activity"/>
    <property type="evidence" value="ECO:0007669"/>
    <property type="project" value="InterPro"/>
</dbReference>
<dbReference type="Gene3D" id="1.20.1250.20">
    <property type="entry name" value="MFS general substrate transporter like domains"/>
    <property type="match status" value="2"/>
</dbReference>
<feature type="domain" description="Major facilitator superfamily (MFS) profile" evidence="4">
    <location>
        <begin position="210"/>
        <end position="419"/>
    </location>
</feature>
<dbReference type="GO" id="GO:0016020">
    <property type="term" value="C:membrane"/>
    <property type="evidence" value="ECO:0007669"/>
    <property type="project" value="UniProtKB-SubCell"/>
</dbReference>
<feature type="transmembrane region" description="Helical" evidence="3">
    <location>
        <begin position="299"/>
        <end position="321"/>
    </location>
</feature>
<dbReference type="PANTHER" id="PTHR11360:SF287">
    <property type="entry name" value="MFS MONOCARBOXYLATE TRANSPORTER"/>
    <property type="match status" value="1"/>
</dbReference>
<dbReference type="AlphaFoldDB" id="A0A4Y7Q434"/>
<feature type="transmembrane region" description="Helical" evidence="3">
    <location>
        <begin position="42"/>
        <end position="63"/>
    </location>
</feature>
<evidence type="ECO:0000313" key="5">
    <source>
        <dbReference type="EMBL" id="TDL22145.1"/>
    </source>
</evidence>
<feature type="transmembrane region" description="Helical" evidence="3">
    <location>
        <begin position="274"/>
        <end position="293"/>
    </location>
</feature>
<dbReference type="OrthoDB" id="2213137at2759"/>
<dbReference type="InterPro" id="IPR036259">
    <property type="entry name" value="MFS_trans_sf"/>
</dbReference>
<dbReference type="SUPFAM" id="SSF103473">
    <property type="entry name" value="MFS general substrate transporter"/>
    <property type="match status" value="1"/>
</dbReference>
<dbReference type="InterPro" id="IPR011701">
    <property type="entry name" value="MFS"/>
</dbReference>